<dbReference type="InParanoid" id="A0A1X7UHN4"/>
<dbReference type="GO" id="GO:0031083">
    <property type="term" value="C:BLOC-1 complex"/>
    <property type="evidence" value="ECO:0007669"/>
    <property type="project" value="InterPro"/>
</dbReference>
<dbReference type="OMA" id="LCENPTR"/>
<dbReference type="InterPro" id="IPR017246">
    <property type="entry name" value="Snapin"/>
</dbReference>
<dbReference type="GO" id="GO:0099078">
    <property type="term" value="C:BORC complex"/>
    <property type="evidence" value="ECO:0007669"/>
    <property type="project" value="TreeGrafter"/>
</dbReference>
<name>A0A1X7UHN4_AMPQE</name>
<dbReference type="GO" id="GO:0000149">
    <property type="term" value="F:SNARE binding"/>
    <property type="evidence" value="ECO:0007669"/>
    <property type="project" value="TreeGrafter"/>
</dbReference>
<dbReference type="GO" id="GO:0016079">
    <property type="term" value="P:synaptic vesicle exocytosis"/>
    <property type="evidence" value="ECO:0007669"/>
    <property type="project" value="TreeGrafter"/>
</dbReference>
<dbReference type="GO" id="GO:0006886">
    <property type="term" value="P:intracellular protein transport"/>
    <property type="evidence" value="ECO:0007669"/>
    <property type="project" value="InterPro"/>
</dbReference>
<reference evidence="6" key="1">
    <citation type="journal article" date="2010" name="Nature">
        <title>The Amphimedon queenslandica genome and the evolution of animal complexity.</title>
        <authorList>
            <person name="Srivastava M."/>
            <person name="Simakov O."/>
            <person name="Chapman J."/>
            <person name="Fahey B."/>
            <person name="Gauthier M.E."/>
            <person name="Mitros T."/>
            <person name="Richards G.S."/>
            <person name="Conaco C."/>
            <person name="Dacre M."/>
            <person name="Hellsten U."/>
            <person name="Larroux C."/>
            <person name="Putnam N.H."/>
            <person name="Stanke M."/>
            <person name="Adamska M."/>
            <person name="Darling A."/>
            <person name="Degnan S.M."/>
            <person name="Oakley T.H."/>
            <person name="Plachetzki D.C."/>
            <person name="Zhai Y."/>
            <person name="Adamski M."/>
            <person name="Calcino A."/>
            <person name="Cummins S.F."/>
            <person name="Goodstein D.M."/>
            <person name="Harris C."/>
            <person name="Jackson D.J."/>
            <person name="Leys S.P."/>
            <person name="Shu S."/>
            <person name="Woodcroft B.J."/>
            <person name="Vervoort M."/>
            <person name="Kosik K.S."/>
            <person name="Manning G."/>
            <person name="Degnan B.M."/>
            <person name="Rokhsar D.S."/>
        </authorList>
    </citation>
    <scope>NUCLEOTIDE SEQUENCE [LARGE SCALE GENOMIC DNA]</scope>
</reference>
<dbReference type="GO" id="GO:0032418">
    <property type="term" value="P:lysosome localization"/>
    <property type="evidence" value="ECO:0007669"/>
    <property type="project" value="TreeGrafter"/>
</dbReference>
<sequence>MASSLEEESVSGPEMASTEEEENVLSIGLLGVLGPAVKQIDTKVGQVRDSQNELKGQIDKLAQELRQLSDKQRVPIDLDTYIKKLAISKRRILLVNDILQNVHERMDKLQKNITKETLRQRSAIEACQ</sequence>
<comment type="similarity">
    <text evidence="1">Belongs to the SNAPIN family.</text>
</comment>
<evidence type="ECO:0000313" key="5">
    <source>
        <dbReference type="EnsemblMetazoa" id="Aqu2.1.26976_001"/>
    </source>
</evidence>
<accession>A0A1X7UHN4</accession>
<dbReference type="OrthoDB" id="5399166at2759"/>
<protein>
    <recommendedName>
        <fullName evidence="3">Biogenesis of lysosome-related organelles complex 1 subunit 7</fullName>
    </recommendedName>
</protein>
<dbReference type="KEGG" id="aqu:100636626"/>
<evidence type="ECO:0000256" key="1">
    <source>
        <dbReference type="ARBA" id="ARBA00006111"/>
    </source>
</evidence>
<evidence type="ECO:0000256" key="2">
    <source>
        <dbReference type="ARBA" id="ARBA00023054"/>
    </source>
</evidence>
<evidence type="ECO:0000256" key="3">
    <source>
        <dbReference type="ARBA" id="ARBA00033330"/>
    </source>
</evidence>
<evidence type="ECO:0000313" key="6">
    <source>
        <dbReference type="Proteomes" id="UP000007879"/>
    </source>
</evidence>
<dbReference type="STRING" id="400682.A0A1X7UHN4"/>
<gene>
    <name evidence="5" type="primary">100636626</name>
</gene>
<dbReference type="PANTHER" id="PTHR31305:SF2">
    <property type="entry name" value="SNARE-ASSOCIATED PROTEIN SNAPIN"/>
    <property type="match status" value="1"/>
</dbReference>
<dbReference type="Pfam" id="PF14712">
    <property type="entry name" value="Snapin_Pallidin"/>
    <property type="match status" value="1"/>
</dbReference>
<evidence type="ECO:0000256" key="4">
    <source>
        <dbReference type="SAM" id="MobiDB-lite"/>
    </source>
</evidence>
<dbReference type="Proteomes" id="UP000007879">
    <property type="component" value="Unassembled WGS sequence"/>
</dbReference>
<proteinExistence type="inferred from homology"/>
<dbReference type="GO" id="GO:2000300">
    <property type="term" value="P:regulation of synaptic vesicle exocytosis"/>
    <property type="evidence" value="ECO:0007669"/>
    <property type="project" value="TreeGrafter"/>
</dbReference>
<dbReference type="EnsemblMetazoa" id="Aqu2.1.26976_001">
    <property type="protein sequence ID" value="Aqu2.1.26976_001"/>
    <property type="gene ID" value="Aqu2.1.26976"/>
</dbReference>
<dbReference type="GO" id="GO:0007040">
    <property type="term" value="P:lysosome organization"/>
    <property type="evidence" value="ECO:0007669"/>
    <property type="project" value="TreeGrafter"/>
</dbReference>
<keyword evidence="6" id="KW-1185">Reference proteome</keyword>
<dbReference type="PANTHER" id="PTHR31305">
    <property type="entry name" value="SNARE-ASSOCIATED PROTEIN SNAPIN"/>
    <property type="match status" value="1"/>
</dbReference>
<dbReference type="InterPro" id="IPR028119">
    <property type="entry name" value="Snapin/Pallidin/Snn1"/>
</dbReference>
<reference evidence="5" key="2">
    <citation type="submission" date="2017-05" db="UniProtKB">
        <authorList>
            <consortium name="EnsemblMetazoa"/>
        </authorList>
    </citation>
    <scope>IDENTIFICATION</scope>
</reference>
<organism evidence="5">
    <name type="scientific">Amphimedon queenslandica</name>
    <name type="common">Sponge</name>
    <dbReference type="NCBI Taxonomy" id="400682"/>
    <lineage>
        <taxon>Eukaryota</taxon>
        <taxon>Metazoa</taxon>
        <taxon>Porifera</taxon>
        <taxon>Demospongiae</taxon>
        <taxon>Heteroscleromorpha</taxon>
        <taxon>Haplosclerida</taxon>
        <taxon>Niphatidae</taxon>
        <taxon>Amphimedon</taxon>
    </lineage>
</organism>
<dbReference type="GO" id="GO:0008333">
    <property type="term" value="P:endosome to lysosome transport"/>
    <property type="evidence" value="ECO:0007669"/>
    <property type="project" value="TreeGrafter"/>
</dbReference>
<keyword evidence="2" id="KW-0175">Coiled coil</keyword>
<dbReference type="EnsemblMetazoa" id="XM_003387928.3">
    <property type="protein sequence ID" value="XP_003387976.2"/>
    <property type="gene ID" value="LOC100636626"/>
</dbReference>
<feature type="region of interest" description="Disordered" evidence="4">
    <location>
        <begin position="1"/>
        <end position="22"/>
    </location>
</feature>
<dbReference type="AlphaFoldDB" id="A0A1X7UHN4"/>
<dbReference type="eggNOG" id="ENOG502SAX7">
    <property type="taxonomic scope" value="Eukaryota"/>
</dbReference>